<name>E1QX97_OLSUV</name>
<organism evidence="2 3">
    <name type="scientific">Olsenella uli (strain ATCC 49627 / DSM 7084 / CCUG 31166 / CIP 109912 / JCM 12494 / LMG 11480 / NCIMB 702895 / VPI D76D-27C)</name>
    <name type="common">Lactobacillus uli</name>
    <dbReference type="NCBI Taxonomy" id="633147"/>
    <lineage>
        <taxon>Bacteria</taxon>
        <taxon>Bacillati</taxon>
        <taxon>Actinomycetota</taxon>
        <taxon>Coriobacteriia</taxon>
        <taxon>Coriobacteriales</taxon>
        <taxon>Atopobiaceae</taxon>
        <taxon>Olsenella</taxon>
    </lineage>
</organism>
<dbReference type="InterPro" id="IPR050303">
    <property type="entry name" value="GatZ_KbaZ_carbometab"/>
</dbReference>
<feature type="transmembrane region" description="Helical" evidence="1">
    <location>
        <begin position="200"/>
        <end position="227"/>
    </location>
</feature>
<gene>
    <name evidence="2" type="ordered locus">Olsu_1654</name>
</gene>
<dbReference type="Proteomes" id="UP000000333">
    <property type="component" value="Chromosome"/>
</dbReference>
<dbReference type="PROSITE" id="PS51108">
    <property type="entry name" value="PTS_EIID"/>
    <property type="match status" value="1"/>
</dbReference>
<dbReference type="Pfam" id="PF03613">
    <property type="entry name" value="EIID-AGA"/>
    <property type="match status" value="1"/>
</dbReference>
<dbReference type="GO" id="GO:0005886">
    <property type="term" value="C:plasma membrane"/>
    <property type="evidence" value="ECO:0007669"/>
    <property type="project" value="TreeGrafter"/>
</dbReference>
<dbReference type="STRING" id="633147.Olsu_1654"/>
<dbReference type="OrthoDB" id="3189783at2"/>
<accession>E1QX97</accession>
<keyword evidence="1" id="KW-0472">Membrane</keyword>
<dbReference type="GO" id="GO:0009401">
    <property type="term" value="P:phosphoenolpyruvate-dependent sugar phosphotransferase system"/>
    <property type="evidence" value="ECO:0007669"/>
    <property type="project" value="InterPro"/>
</dbReference>
<dbReference type="InterPro" id="IPR004704">
    <property type="entry name" value="PTS_IID_man"/>
</dbReference>
<evidence type="ECO:0000313" key="3">
    <source>
        <dbReference type="Proteomes" id="UP000000333"/>
    </source>
</evidence>
<dbReference type="PANTHER" id="PTHR32502">
    <property type="entry name" value="N-ACETYLGALACTOSAMINE PERMEASE II COMPONENT-RELATED"/>
    <property type="match status" value="1"/>
</dbReference>
<feature type="transmembrane region" description="Helical" evidence="1">
    <location>
        <begin position="162"/>
        <end position="179"/>
    </location>
</feature>
<dbReference type="HOGENOM" id="CLU_060742_1_1_11"/>
<dbReference type="RefSeq" id="WP_013252501.1">
    <property type="nucleotide sequence ID" value="NC_014363.1"/>
</dbReference>
<protein>
    <submittedName>
        <fullName evidence="2">PTS system mannose/fructose/sorbose family IID component</fullName>
    </submittedName>
</protein>
<feature type="transmembrane region" description="Helical" evidence="1">
    <location>
        <begin position="272"/>
        <end position="293"/>
    </location>
</feature>
<dbReference type="GeneID" id="78513038"/>
<dbReference type="PANTHER" id="PTHR32502:SF26">
    <property type="entry name" value="PHOSPHOTRANSFERASE SYSTEM SUGAR-SPECIFIC EIID COMPONENT"/>
    <property type="match status" value="1"/>
</dbReference>
<proteinExistence type="predicted"/>
<keyword evidence="1" id="KW-1133">Transmembrane helix</keyword>
<dbReference type="AlphaFoldDB" id="E1QX97"/>
<dbReference type="EMBL" id="CP002106">
    <property type="protein sequence ID" value="ADK68750.1"/>
    <property type="molecule type" value="Genomic_DNA"/>
</dbReference>
<dbReference type="PATRIC" id="fig|633147.7.peg.1356"/>
<dbReference type="KEGG" id="ols:Olsu_1654"/>
<dbReference type="eggNOG" id="COG3716">
    <property type="taxonomic scope" value="Bacteria"/>
</dbReference>
<sequence length="297" mass="31872">MSDFFRPKDFKDFDEAPAPVQLPDGSYEPVLTREDLRICSRRMLLMDTASYSYATQNAPCCAFAAYYALRKIYGNDEDAFNAAILNQLDCVFNATPPVSGLLLGAGLAMEDKGHLAGMQAENDLKIGLMGPLSGVGDVLIWILPMTILGSIAGYMAMQGNPVGILLWVAVWAAILVWRLQNYVQGYNAGAKVITGMADRISVLTDAASILGLTVVGSLIYSAITIYTPVTFAFGDVSLPLQTGVLDQIFPNLLAVLVAALAYRLIKRGVKLNWIILGIIVACWVCAAFGILGVPPAA</sequence>
<evidence type="ECO:0000313" key="2">
    <source>
        <dbReference type="EMBL" id="ADK68750.1"/>
    </source>
</evidence>
<keyword evidence="3" id="KW-1185">Reference proteome</keyword>
<evidence type="ECO:0000256" key="1">
    <source>
        <dbReference type="SAM" id="Phobius"/>
    </source>
</evidence>
<feature type="transmembrane region" description="Helical" evidence="1">
    <location>
        <begin position="247"/>
        <end position="265"/>
    </location>
</feature>
<reference evidence="2 3" key="1">
    <citation type="journal article" date="2010" name="Stand. Genomic Sci.">
        <title>Complete genome sequence of Olsenella uli type strain (VPI D76D-27C).</title>
        <authorList>
            <person name="Goker M."/>
            <person name="Held B."/>
            <person name="Lucas S."/>
            <person name="Nolan M."/>
            <person name="Yasawong M."/>
            <person name="Glavina Del Rio T."/>
            <person name="Tice H."/>
            <person name="Cheng J.F."/>
            <person name="Bruce D."/>
            <person name="Detter J.C."/>
            <person name="Tapia R."/>
            <person name="Han C."/>
            <person name="Goodwin L."/>
            <person name="Pitluck S."/>
            <person name="Liolios K."/>
            <person name="Ivanova N."/>
            <person name="Mavromatis K."/>
            <person name="Mikhailova N."/>
            <person name="Pati A."/>
            <person name="Chen A."/>
            <person name="Palaniappan K."/>
            <person name="Land M."/>
            <person name="Hauser L."/>
            <person name="Chang Y.J."/>
            <person name="Jeffries C.D."/>
            <person name="Rohde M."/>
            <person name="Sikorski J."/>
            <person name="Pukall R."/>
            <person name="Woyke T."/>
            <person name="Bristow J."/>
            <person name="Eisen J.A."/>
            <person name="Markowitz V."/>
            <person name="Hugenholtz P."/>
            <person name="Kyrpides N.C."/>
            <person name="Klenk H.P."/>
            <person name="Lapidus A."/>
        </authorList>
    </citation>
    <scope>NUCLEOTIDE SEQUENCE [LARGE SCALE GENOMIC DNA]</scope>
    <source>
        <strain evidence="3">ATCC 49627 / DSM 7084 / CIP 109912 / JCM 12494 / NCIMB 702895 / VPI D76D-27C</strain>
    </source>
</reference>
<keyword evidence="1" id="KW-0812">Transmembrane</keyword>